<evidence type="ECO:0000256" key="7">
    <source>
        <dbReference type="ARBA" id="ARBA00031295"/>
    </source>
</evidence>
<dbReference type="PROSITE" id="PS00018">
    <property type="entry name" value="EF_HAND_1"/>
    <property type="match status" value="1"/>
</dbReference>
<protein>
    <recommendedName>
        <fullName evidence="6">Calcineurin subunit B</fullName>
    </recommendedName>
    <alternativeName>
        <fullName evidence="7">Calcineurin regulatory subunit</fullName>
    </alternativeName>
    <alternativeName>
        <fullName evidence="8">Protein phosphatase 2B regulatory subunit</fullName>
    </alternativeName>
</protein>
<keyword evidence="1" id="KW-0479">Metal-binding</keyword>
<organism evidence="10 11">
    <name type="scientific">Trachipleistophora hominis</name>
    <name type="common">Microsporidian parasite</name>
    <dbReference type="NCBI Taxonomy" id="72359"/>
    <lineage>
        <taxon>Eukaryota</taxon>
        <taxon>Fungi</taxon>
        <taxon>Fungi incertae sedis</taxon>
        <taxon>Microsporidia</taxon>
        <taxon>Pleistophoridae</taxon>
        <taxon>Trachipleistophora</taxon>
    </lineage>
</organism>
<dbReference type="Proteomes" id="UP000011185">
    <property type="component" value="Unassembled WGS sequence"/>
</dbReference>
<dbReference type="STRING" id="72359.L7JZY6"/>
<dbReference type="EMBL" id="JH993832">
    <property type="protein sequence ID" value="ELQ76606.1"/>
    <property type="molecule type" value="Genomic_DNA"/>
</dbReference>
<name>L7JZY6_TRAHO</name>
<dbReference type="HOGENOM" id="CLU_061288_10_1_1"/>
<evidence type="ECO:0000256" key="1">
    <source>
        <dbReference type="ARBA" id="ARBA00022723"/>
    </source>
</evidence>
<gene>
    <name evidence="10" type="ORF">THOM_0321</name>
</gene>
<dbReference type="InParanoid" id="L7JZY6"/>
<dbReference type="OMA" id="DTNFDRD"/>
<dbReference type="SUPFAM" id="SSF47473">
    <property type="entry name" value="EF-hand"/>
    <property type="match status" value="1"/>
</dbReference>
<dbReference type="InterPro" id="IPR011992">
    <property type="entry name" value="EF-hand-dom_pair"/>
</dbReference>
<dbReference type="PANTHER" id="PTHR45942">
    <property type="entry name" value="PROTEIN PHOSPATASE 3 REGULATORY SUBUNIT B ALPHA ISOFORM TYPE 1"/>
    <property type="match status" value="1"/>
</dbReference>
<dbReference type="GO" id="GO:0005509">
    <property type="term" value="F:calcium ion binding"/>
    <property type="evidence" value="ECO:0007669"/>
    <property type="project" value="InterPro"/>
</dbReference>
<evidence type="ECO:0000313" key="10">
    <source>
        <dbReference type="EMBL" id="ELQ76606.1"/>
    </source>
</evidence>
<evidence type="ECO:0000256" key="3">
    <source>
        <dbReference type="ARBA" id="ARBA00022837"/>
    </source>
</evidence>
<comment type="similarity">
    <text evidence="4">Belongs to the calcineurin regulatory subunit family.</text>
</comment>
<dbReference type="InterPro" id="IPR018247">
    <property type="entry name" value="EF_Hand_1_Ca_BS"/>
</dbReference>
<dbReference type="VEuPathDB" id="MicrosporidiaDB:THOM_0321"/>
<evidence type="ECO:0000256" key="5">
    <source>
        <dbReference type="ARBA" id="ARBA00023792"/>
    </source>
</evidence>
<accession>L7JZY6</accession>
<proteinExistence type="inferred from homology"/>
<evidence type="ECO:0000256" key="8">
    <source>
        <dbReference type="ARBA" id="ARBA00032848"/>
    </source>
</evidence>
<keyword evidence="2" id="KW-0677">Repeat</keyword>
<reference evidence="10 11" key="1">
    <citation type="journal article" date="2012" name="PLoS Pathog.">
        <title>The genome of the obligate intracellular parasite Trachipleistophora hominis: new insights into microsporidian genome dynamics and reductive evolution.</title>
        <authorList>
            <person name="Heinz E."/>
            <person name="Williams T.A."/>
            <person name="Nakjang S."/>
            <person name="Noel C.J."/>
            <person name="Swan D.C."/>
            <person name="Goldberg A.V."/>
            <person name="Harris S.R."/>
            <person name="Weinmaier T."/>
            <person name="Markert S."/>
            <person name="Becher D."/>
            <person name="Bernhardt J."/>
            <person name="Dagan T."/>
            <person name="Hacker C."/>
            <person name="Lucocq J.M."/>
            <person name="Schweder T."/>
            <person name="Rattei T."/>
            <person name="Hall N."/>
            <person name="Hirt R.P."/>
            <person name="Embley T.M."/>
        </authorList>
    </citation>
    <scope>NUCLEOTIDE SEQUENCE [LARGE SCALE GENOMIC DNA]</scope>
</reference>
<evidence type="ECO:0000259" key="9">
    <source>
        <dbReference type="PROSITE" id="PS50222"/>
    </source>
</evidence>
<dbReference type="PROSITE" id="PS50222">
    <property type="entry name" value="EF_HAND_2"/>
    <property type="match status" value="1"/>
</dbReference>
<dbReference type="Gene3D" id="1.10.238.10">
    <property type="entry name" value="EF-hand"/>
    <property type="match status" value="1"/>
</dbReference>
<dbReference type="OrthoDB" id="191686at2759"/>
<dbReference type="InterPro" id="IPR002048">
    <property type="entry name" value="EF_hand_dom"/>
</dbReference>
<evidence type="ECO:0000256" key="2">
    <source>
        <dbReference type="ARBA" id="ARBA00022737"/>
    </source>
</evidence>
<keyword evidence="3" id="KW-0106">Calcium</keyword>
<comment type="subunit">
    <text evidence="5">Composed of a catalytic subunit (A) and a regulatory subunit (B).</text>
</comment>
<sequence length="150" mass="17542">MKNEQITAAIAEITSTQTKIRKKDLLRIASIKENPITKHLLRKFTVNETFEFEKLLDALREFALDDRLSPKIKLLFDLYDCDNDGVISRCDLFNVIKMFSDESLCDSNIQNVVDRCFLDLECEEITFERFKKFIESSNPNLKVFMRCSKS</sequence>
<feature type="domain" description="EF-hand" evidence="9">
    <location>
        <begin position="67"/>
        <end position="102"/>
    </location>
</feature>
<evidence type="ECO:0000256" key="6">
    <source>
        <dbReference type="ARBA" id="ARBA00023832"/>
    </source>
</evidence>
<dbReference type="AlphaFoldDB" id="L7JZY6"/>
<evidence type="ECO:0000313" key="11">
    <source>
        <dbReference type="Proteomes" id="UP000011185"/>
    </source>
</evidence>
<keyword evidence="11" id="KW-1185">Reference proteome</keyword>
<evidence type="ECO:0000256" key="4">
    <source>
        <dbReference type="ARBA" id="ARBA00023774"/>
    </source>
</evidence>